<dbReference type="RefSeq" id="WP_131987113.1">
    <property type="nucleotide sequence ID" value="NZ_SMKL01000072.1"/>
</dbReference>
<dbReference type="Gene3D" id="3.40.50.970">
    <property type="match status" value="2"/>
</dbReference>
<dbReference type="PANTHER" id="PTHR18968">
    <property type="entry name" value="THIAMINE PYROPHOSPHATE ENZYMES"/>
    <property type="match status" value="1"/>
</dbReference>
<dbReference type="Proteomes" id="UP000295621">
    <property type="component" value="Unassembled WGS sequence"/>
</dbReference>
<comment type="caution">
    <text evidence="5">The sequence shown here is derived from an EMBL/GenBank/DDBJ whole genome shotgun (WGS) entry which is preliminary data.</text>
</comment>
<dbReference type="InterPro" id="IPR029035">
    <property type="entry name" value="DHS-like_NAD/FAD-binding_dom"/>
</dbReference>
<evidence type="ECO:0000256" key="2">
    <source>
        <dbReference type="ARBA" id="ARBA00023052"/>
    </source>
</evidence>
<feature type="domain" description="Thiamine pyrophosphate enzyme TPP-binding" evidence="3">
    <location>
        <begin position="415"/>
        <end position="575"/>
    </location>
</feature>
<dbReference type="PANTHER" id="PTHR18968:SF13">
    <property type="entry name" value="ACETOLACTATE SYNTHASE CATALYTIC SUBUNIT, MITOCHONDRIAL"/>
    <property type="match status" value="1"/>
</dbReference>
<dbReference type="InterPro" id="IPR045229">
    <property type="entry name" value="TPP_enz"/>
</dbReference>
<feature type="domain" description="Thiamine pyrophosphate enzyme N-terminal TPP-binding" evidence="4">
    <location>
        <begin position="12"/>
        <end position="117"/>
    </location>
</feature>
<keyword evidence="2" id="KW-0786">Thiamine pyrophosphate</keyword>
<evidence type="ECO:0000313" key="5">
    <source>
        <dbReference type="EMBL" id="TDC47546.1"/>
    </source>
</evidence>
<reference evidence="5 6" key="1">
    <citation type="submission" date="2019-02" db="EMBL/GenBank/DDBJ databases">
        <title>Draft genome sequences of novel Actinobacteria.</title>
        <authorList>
            <person name="Sahin N."/>
            <person name="Ay H."/>
            <person name="Saygin H."/>
        </authorList>
    </citation>
    <scope>NUCLEOTIDE SEQUENCE [LARGE SCALE GENOMIC DNA]</scope>
    <source>
        <strain evidence="5 6">KC603</strain>
    </source>
</reference>
<dbReference type="GO" id="GO:0030976">
    <property type="term" value="F:thiamine pyrophosphate binding"/>
    <property type="evidence" value="ECO:0007669"/>
    <property type="project" value="InterPro"/>
</dbReference>
<protein>
    <submittedName>
        <fullName evidence="5">Thiamine pyrophosphate-binding protein</fullName>
    </submittedName>
</protein>
<dbReference type="OrthoDB" id="2443624at2"/>
<evidence type="ECO:0000259" key="3">
    <source>
        <dbReference type="Pfam" id="PF02775"/>
    </source>
</evidence>
<evidence type="ECO:0000313" key="6">
    <source>
        <dbReference type="Proteomes" id="UP000295621"/>
    </source>
</evidence>
<keyword evidence="6" id="KW-1185">Reference proteome</keyword>
<dbReference type="InterPro" id="IPR029061">
    <property type="entry name" value="THDP-binding"/>
</dbReference>
<accession>A0A4R4REF6</accession>
<dbReference type="GO" id="GO:0005948">
    <property type="term" value="C:acetolactate synthase complex"/>
    <property type="evidence" value="ECO:0007669"/>
    <property type="project" value="TreeGrafter"/>
</dbReference>
<dbReference type="AlphaFoldDB" id="A0A4R4REF6"/>
<dbReference type="Pfam" id="PF02776">
    <property type="entry name" value="TPP_enzyme_N"/>
    <property type="match status" value="1"/>
</dbReference>
<evidence type="ECO:0000259" key="4">
    <source>
        <dbReference type="Pfam" id="PF02776"/>
    </source>
</evidence>
<evidence type="ECO:0000256" key="1">
    <source>
        <dbReference type="ARBA" id="ARBA00007812"/>
    </source>
</evidence>
<comment type="similarity">
    <text evidence="1">Belongs to the TPP enzyme family.</text>
</comment>
<dbReference type="InterPro" id="IPR011766">
    <property type="entry name" value="TPP_enzyme_TPP-bd"/>
</dbReference>
<dbReference type="EMBL" id="SMKL01000072">
    <property type="protein sequence ID" value="TDC47546.1"/>
    <property type="molecule type" value="Genomic_DNA"/>
</dbReference>
<dbReference type="SUPFAM" id="SSF52467">
    <property type="entry name" value="DHS-like NAD/FAD-binding domain"/>
    <property type="match status" value="1"/>
</dbReference>
<dbReference type="Pfam" id="PF02775">
    <property type="entry name" value="TPP_enzyme_C"/>
    <property type="match status" value="1"/>
</dbReference>
<dbReference type="Gene3D" id="3.40.50.1220">
    <property type="entry name" value="TPP-binding domain"/>
    <property type="match status" value="1"/>
</dbReference>
<gene>
    <name evidence="5" type="ORF">E1212_23865</name>
</gene>
<dbReference type="GO" id="GO:0050660">
    <property type="term" value="F:flavin adenine dinucleotide binding"/>
    <property type="evidence" value="ECO:0007669"/>
    <property type="project" value="TreeGrafter"/>
</dbReference>
<proteinExistence type="inferred from homology"/>
<name>A0A4R4REF6_9ACTN</name>
<dbReference type="GO" id="GO:0009099">
    <property type="term" value="P:L-valine biosynthetic process"/>
    <property type="evidence" value="ECO:0007669"/>
    <property type="project" value="TreeGrafter"/>
</dbReference>
<organism evidence="5 6">
    <name type="scientific">Jiangella ureilytica</name>
    <dbReference type="NCBI Taxonomy" id="2530374"/>
    <lineage>
        <taxon>Bacteria</taxon>
        <taxon>Bacillati</taxon>
        <taxon>Actinomycetota</taxon>
        <taxon>Actinomycetes</taxon>
        <taxon>Jiangellales</taxon>
        <taxon>Jiangellaceae</taxon>
        <taxon>Jiangella</taxon>
    </lineage>
</organism>
<dbReference type="GO" id="GO:0000287">
    <property type="term" value="F:magnesium ion binding"/>
    <property type="evidence" value="ECO:0007669"/>
    <property type="project" value="UniProtKB-ARBA"/>
</dbReference>
<dbReference type="CDD" id="cd07035">
    <property type="entry name" value="TPP_PYR_POX_like"/>
    <property type="match status" value="1"/>
</dbReference>
<sequence>MAPPDGERRYFGSDLVVDVLKSKRIPFLALNPGASFRGLHDSIVNHGGNDPEIILVPHEKVAVGIAHGYAKATGTMMGVVLHDLVGLLHGTMGVYYAYVDRVPMLILGGAGPMDAARRRPWIDWVHTANVQNTSVRDFTKWDDHPYSVEAIPDSLERGHRIAGTEPRGPVYIALDADLQEQAIEEGRLRPVAGDAAPTRLAADPDAIESIAEALCAARRPAIVAGSVGRDRAMWPVLIELAELLGAGVVDTNLRHNFPNRHPLNVTGSNELESADAVLLLDIKDIGQHTHLMSKEDRGDKPHIADGAKVLDIGFGDLGISAWSADHGSLYSVDVRVVADTSLALPALLHECRRRIDADEPARAGRRAELAAVHDSLHVRWRAVAERHVEDEPMSTATLVLEVGKALEGHDWVLTAGTGNGWATRLWDFDKHDRHAGRSLGTATQIGISLGVALAYRGSGRLVVDLQPDGDLMFDPGALWVATHHRIPMLVVMVNNRAYNNDWIHQRTMASERGNPVENARVGITIEDPDPDFAGLARSFGWHAQGPVTRPEDIAGAVAEAISVISTTGQPALVDIVCSAER</sequence>
<dbReference type="SUPFAM" id="SSF52518">
    <property type="entry name" value="Thiamin diphosphate-binding fold (THDP-binding)"/>
    <property type="match status" value="2"/>
</dbReference>
<dbReference type="GO" id="GO:0009097">
    <property type="term" value="P:isoleucine biosynthetic process"/>
    <property type="evidence" value="ECO:0007669"/>
    <property type="project" value="TreeGrafter"/>
</dbReference>
<dbReference type="GO" id="GO:0003984">
    <property type="term" value="F:acetolactate synthase activity"/>
    <property type="evidence" value="ECO:0007669"/>
    <property type="project" value="TreeGrafter"/>
</dbReference>
<dbReference type="InterPro" id="IPR012001">
    <property type="entry name" value="Thiamin_PyroP_enz_TPP-bd_dom"/>
</dbReference>